<accession>A0ABN9WNA7</accession>
<evidence type="ECO:0000313" key="3">
    <source>
        <dbReference type="Proteomes" id="UP001189429"/>
    </source>
</evidence>
<proteinExistence type="predicted"/>
<feature type="compositionally biased region" description="Basic residues" evidence="1">
    <location>
        <begin position="181"/>
        <end position="191"/>
    </location>
</feature>
<gene>
    <name evidence="2" type="ORF">PCOR1329_LOCUS68941</name>
</gene>
<evidence type="ECO:0000313" key="2">
    <source>
        <dbReference type="EMBL" id="CAK0888092.1"/>
    </source>
</evidence>
<sequence>MLARMDVPIPLARGIAQSTTFADEGAAVFPSRRALCVLCNALLASGHGADAGREGTELRRLAAVAVDFAVDAHPPGAARSFSVLRDASQRMGLALAADRLAHFEERVAAIIRGLRRPEPEPRGAGDGGGAVVPVEPQRGGAEQPRHGARAGAIVPVHVGRTATNPRFGQTNRALAREKGKAQRWRTRALAA</sequence>
<reference evidence="2" key="1">
    <citation type="submission" date="2023-10" db="EMBL/GenBank/DDBJ databases">
        <authorList>
            <person name="Chen Y."/>
            <person name="Shah S."/>
            <person name="Dougan E. K."/>
            <person name="Thang M."/>
            <person name="Chan C."/>
        </authorList>
    </citation>
    <scope>NUCLEOTIDE SEQUENCE [LARGE SCALE GENOMIC DNA]</scope>
</reference>
<name>A0ABN9WNA7_9DINO</name>
<dbReference type="Proteomes" id="UP001189429">
    <property type="component" value="Unassembled WGS sequence"/>
</dbReference>
<dbReference type="EMBL" id="CAUYUJ010019026">
    <property type="protein sequence ID" value="CAK0888092.1"/>
    <property type="molecule type" value="Genomic_DNA"/>
</dbReference>
<organism evidence="2 3">
    <name type="scientific">Prorocentrum cordatum</name>
    <dbReference type="NCBI Taxonomy" id="2364126"/>
    <lineage>
        <taxon>Eukaryota</taxon>
        <taxon>Sar</taxon>
        <taxon>Alveolata</taxon>
        <taxon>Dinophyceae</taxon>
        <taxon>Prorocentrales</taxon>
        <taxon>Prorocentraceae</taxon>
        <taxon>Prorocentrum</taxon>
    </lineage>
</organism>
<protein>
    <submittedName>
        <fullName evidence="2">Uncharacterized protein</fullName>
    </submittedName>
</protein>
<feature type="region of interest" description="Disordered" evidence="1">
    <location>
        <begin position="116"/>
        <end position="191"/>
    </location>
</feature>
<feature type="compositionally biased region" description="Polar residues" evidence="1">
    <location>
        <begin position="161"/>
        <end position="172"/>
    </location>
</feature>
<keyword evidence="3" id="KW-1185">Reference proteome</keyword>
<evidence type="ECO:0000256" key="1">
    <source>
        <dbReference type="SAM" id="MobiDB-lite"/>
    </source>
</evidence>
<comment type="caution">
    <text evidence="2">The sequence shown here is derived from an EMBL/GenBank/DDBJ whole genome shotgun (WGS) entry which is preliminary data.</text>
</comment>